<accession>A0A412PIJ8</accession>
<dbReference type="PROSITE" id="PS51354">
    <property type="entry name" value="GLUTAREDOXIN_2"/>
    <property type="match status" value="1"/>
</dbReference>
<dbReference type="EMBL" id="QRWX01000001">
    <property type="protein sequence ID" value="RGT57980.1"/>
    <property type="molecule type" value="Genomic_DNA"/>
</dbReference>
<dbReference type="InterPro" id="IPR036249">
    <property type="entry name" value="Thioredoxin-like_sf"/>
</dbReference>
<feature type="domain" description="Glutaredoxin" evidence="1">
    <location>
        <begin position="4"/>
        <end position="65"/>
    </location>
</feature>
<dbReference type="RefSeq" id="WP_006526618.1">
    <property type="nucleotide sequence ID" value="NZ_AP028934.1"/>
</dbReference>
<reference evidence="2 3" key="1">
    <citation type="submission" date="2018-08" db="EMBL/GenBank/DDBJ databases">
        <title>A genome reference for cultivated species of the human gut microbiota.</title>
        <authorList>
            <person name="Zou Y."/>
            <person name="Xue W."/>
            <person name="Luo G."/>
        </authorList>
    </citation>
    <scope>NUCLEOTIDE SEQUENCE [LARGE SCALE GENOMIC DNA]</scope>
    <source>
        <strain evidence="2 3">AF18-46</strain>
    </source>
</reference>
<dbReference type="Gene3D" id="3.40.30.10">
    <property type="entry name" value="Glutaredoxin"/>
    <property type="match status" value="1"/>
</dbReference>
<gene>
    <name evidence="2" type="ORF">DWX20_02725</name>
</gene>
<dbReference type="Pfam" id="PF00462">
    <property type="entry name" value="Glutaredoxin"/>
    <property type="match status" value="1"/>
</dbReference>
<evidence type="ECO:0000313" key="3">
    <source>
        <dbReference type="Proteomes" id="UP000284731"/>
    </source>
</evidence>
<dbReference type="Proteomes" id="UP000284731">
    <property type="component" value="Unassembled WGS sequence"/>
</dbReference>
<protein>
    <submittedName>
        <fullName evidence="2">Glutaredoxin</fullName>
    </submittedName>
</protein>
<evidence type="ECO:0000313" key="2">
    <source>
        <dbReference type="EMBL" id="RGT57980.1"/>
    </source>
</evidence>
<evidence type="ECO:0000259" key="1">
    <source>
        <dbReference type="Pfam" id="PF00462"/>
    </source>
</evidence>
<dbReference type="AlphaFoldDB" id="A0A412PIJ8"/>
<dbReference type="InterPro" id="IPR002109">
    <property type="entry name" value="Glutaredoxin"/>
</dbReference>
<dbReference type="SUPFAM" id="SSF52833">
    <property type="entry name" value="Thioredoxin-like"/>
    <property type="match status" value="1"/>
</dbReference>
<comment type="caution">
    <text evidence="2">The sequence shown here is derived from an EMBL/GenBank/DDBJ whole genome shotgun (WGS) entry which is preliminary data.</text>
</comment>
<sequence>MKKITYFHLNSCPYCKNANKAIEELRAENPEYNNIEIDMIEENEHPEIIEKYDYHAVPCMWIGDQKIYEAHLFEKYDECKEQVRKVFEAAK</sequence>
<proteinExistence type="predicted"/>
<name>A0A412PIJ8_9FIRM</name>
<organism evidence="2 3">
    <name type="scientific">Solobacterium moorei</name>
    <dbReference type="NCBI Taxonomy" id="102148"/>
    <lineage>
        <taxon>Bacteria</taxon>
        <taxon>Bacillati</taxon>
        <taxon>Bacillota</taxon>
        <taxon>Erysipelotrichia</taxon>
        <taxon>Erysipelotrichales</taxon>
        <taxon>Erysipelotrichaceae</taxon>
        <taxon>Solobacterium</taxon>
    </lineage>
</organism>
<dbReference type="GeneID" id="89619057"/>